<gene>
    <name evidence="1" type="ORF">C7S16_0238</name>
</gene>
<organism evidence="1 2">
    <name type="scientific">Burkholderia thailandensis</name>
    <dbReference type="NCBI Taxonomy" id="57975"/>
    <lineage>
        <taxon>Bacteria</taxon>
        <taxon>Pseudomonadati</taxon>
        <taxon>Pseudomonadota</taxon>
        <taxon>Betaproteobacteria</taxon>
        <taxon>Burkholderiales</taxon>
        <taxon>Burkholderiaceae</taxon>
        <taxon>Burkholderia</taxon>
        <taxon>pseudomallei group</taxon>
    </lineage>
</organism>
<name>A0AAW9D4I7_BURTH</name>
<accession>A0AAW9D4I7</accession>
<dbReference type="Proteomes" id="UP001272137">
    <property type="component" value="Unassembled WGS sequence"/>
</dbReference>
<protein>
    <recommendedName>
        <fullName evidence="3">DUF3304 domain-containing protein</fullName>
    </recommendedName>
</protein>
<evidence type="ECO:0008006" key="3">
    <source>
        <dbReference type="Google" id="ProtNLM"/>
    </source>
</evidence>
<proteinExistence type="predicted"/>
<dbReference type="Pfam" id="PF11745">
    <property type="entry name" value="DUF3304"/>
    <property type="match status" value="1"/>
</dbReference>
<reference evidence="1" key="1">
    <citation type="submission" date="2018-08" db="EMBL/GenBank/DDBJ databases">
        <title>Identification of Burkholderia cepacia strains that express a Burkholderia pseudomallei-like capsular polysaccharide.</title>
        <authorList>
            <person name="Burtnick M.N."/>
            <person name="Vongsouvath M."/>
            <person name="Newton P."/>
            <person name="Wuthiekanun V."/>
            <person name="Limmathurotsakul D."/>
            <person name="Brett P.J."/>
            <person name="Chantratita N."/>
            <person name="Dance D.A."/>
        </authorList>
    </citation>
    <scope>NUCLEOTIDE SEQUENCE</scope>
    <source>
        <strain evidence="1">SBXCC001</strain>
    </source>
</reference>
<sequence>MKSAADEQTVEQSNDDAMSLKLRALNYTDVPIGVMYVNDTWGGSVSARIGSGGGKISCCVSLPNKWHPGLSVTVRWQDDRLYRKDRDAMASRVVDVEKYDYFTDGNLWVMFFPGDKIKVYASPWAPGGAGFPENLKAPSEACPGRFTLLNNDPRCPQPDKRIKP</sequence>
<dbReference type="EMBL" id="QXCT01000002">
    <property type="protein sequence ID" value="MDW9256870.1"/>
    <property type="molecule type" value="Genomic_DNA"/>
</dbReference>
<comment type="caution">
    <text evidence="1">The sequence shown here is derived from an EMBL/GenBank/DDBJ whole genome shotgun (WGS) entry which is preliminary data.</text>
</comment>
<dbReference type="InterPro" id="IPR021733">
    <property type="entry name" value="DUF3304"/>
</dbReference>
<evidence type="ECO:0000313" key="2">
    <source>
        <dbReference type="Proteomes" id="UP001272137"/>
    </source>
</evidence>
<evidence type="ECO:0000313" key="1">
    <source>
        <dbReference type="EMBL" id="MDW9256870.1"/>
    </source>
</evidence>
<dbReference type="AlphaFoldDB" id="A0AAW9D4I7"/>